<evidence type="ECO:0000313" key="1">
    <source>
        <dbReference type="EMBL" id="AJE86990.1"/>
    </source>
</evidence>
<sequence>MTELGETAIQDQVTALLEELEQHRVYGNDYFAFLENTPWTDRTFDVHRANFFHRTEGTVKGIAHVCAQAAAHDDRDTLVLFSHILNEETGDGVAEHSHEILMENAHNLHGRVEFGLPPLLVREARDSELVIPETVAYRERTLELLSGNYHRMLGVATALESHADPMLQICRAAFRASRKGLGEDEFVKRVQIYFDVHVGDEGVEERHAADAKRCVVNNCRTEADVAEVAYGARETLNIQLDMWNAMYKAVAAS</sequence>
<organism evidence="1 2">
    <name type="scientific">Streptomyces albus (strain ATCC 21838 / DSM 41398 / FERM P-419 / JCM 4703 / NBRC 107858)</name>
    <dbReference type="NCBI Taxonomy" id="1081613"/>
    <lineage>
        <taxon>Bacteria</taxon>
        <taxon>Bacillati</taxon>
        <taxon>Actinomycetota</taxon>
        <taxon>Actinomycetes</taxon>
        <taxon>Kitasatosporales</taxon>
        <taxon>Streptomycetaceae</taxon>
        <taxon>Streptomyces</taxon>
    </lineage>
</organism>
<dbReference type="EMBL" id="CP010519">
    <property type="protein sequence ID" value="AJE86990.1"/>
    <property type="molecule type" value="Genomic_DNA"/>
</dbReference>
<dbReference type="InterPro" id="IPR016084">
    <property type="entry name" value="Haem_Oase-like_multi-hlx"/>
</dbReference>
<dbReference type="Gene3D" id="1.20.910.10">
    <property type="entry name" value="Heme oxygenase-like"/>
    <property type="match status" value="1"/>
</dbReference>
<dbReference type="Pfam" id="PF14518">
    <property type="entry name" value="Haem_oxygenas_2"/>
    <property type="match status" value="1"/>
</dbReference>
<dbReference type="SUPFAM" id="SSF48613">
    <property type="entry name" value="Heme oxygenase-like"/>
    <property type="match status" value="1"/>
</dbReference>
<dbReference type="Proteomes" id="UP000031523">
    <property type="component" value="Chromosome"/>
</dbReference>
<dbReference type="KEGG" id="sals:SLNWT_6614"/>
<gene>
    <name evidence="1" type="ORF">SLNWT_6614</name>
</gene>
<name>A0A0B5F5Y1_STRA4</name>
<evidence type="ECO:0008006" key="3">
    <source>
        <dbReference type="Google" id="ProtNLM"/>
    </source>
</evidence>
<protein>
    <recommendedName>
        <fullName evidence="3">Iron-containing redox enzyme family protein</fullName>
    </recommendedName>
</protein>
<reference evidence="1 2" key="1">
    <citation type="submission" date="2015-01" db="EMBL/GenBank/DDBJ databases">
        <title>Enhanced salinomycin production by adjusting the supply of polyketide extender units in Streptomyce albus DSM 41398.</title>
        <authorList>
            <person name="Lu C."/>
        </authorList>
    </citation>
    <scope>NUCLEOTIDE SEQUENCE [LARGE SCALE GENOMIC DNA]</scope>
    <source>
        <strain evidence="2">ATCC 21838 / DSM 41398 / FERM P-419 / JCM 4703 / NBRC 107858</strain>
    </source>
</reference>
<accession>A0A0B5F5Y1</accession>
<evidence type="ECO:0000313" key="2">
    <source>
        <dbReference type="Proteomes" id="UP000031523"/>
    </source>
</evidence>
<keyword evidence="2" id="KW-1185">Reference proteome</keyword>
<proteinExistence type="predicted"/>
<dbReference type="AlphaFoldDB" id="A0A0B5F5Y1"/>